<evidence type="ECO:0000313" key="3">
    <source>
        <dbReference type="EMBL" id="GGG06661.1"/>
    </source>
</evidence>
<accession>A0A917FW90</accession>
<comment type="caution">
    <text evidence="3">The sequence shown here is derived from an EMBL/GenBank/DDBJ whole genome shotgun (WGS) entry which is preliminary data.</text>
</comment>
<dbReference type="Pfam" id="PF05362">
    <property type="entry name" value="Lon_C"/>
    <property type="match status" value="1"/>
</dbReference>
<evidence type="ECO:0000259" key="2">
    <source>
        <dbReference type="PROSITE" id="PS50106"/>
    </source>
</evidence>
<dbReference type="GO" id="GO:0004176">
    <property type="term" value="F:ATP-dependent peptidase activity"/>
    <property type="evidence" value="ECO:0007669"/>
    <property type="project" value="InterPro"/>
</dbReference>
<keyword evidence="4" id="KW-1185">Reference proteome</keyword>
<proteinExistence type="predicted"/>
<keyword evidence="1" id="KW-0472">Membrane</keyword>
<feature type="transmembrane region" description="Helical" evidence="1">
    <location>
        <begin position="46"/>
        <end position="66"/>
    </location>
</feature>
<dbReference type="InterPro" id="IPR020568">
    <property type="entry name" value="Ribosomal_Su5_D2-typ_SF"/>
</dbReference>
<dbReference type="InterPro" id="IPR001478">
    <property type="entry name" value="PDZ"/>
</dbReference>
<dbReference type="RefSeq" id="WP_188531340.1">
    <property type="nucleotide sequence ID" value="NZ_BMGR01000007.1"/>
</dbReference>
<dbReference type="EMBL" id="BMGR01000007">
    <property type="protein sequence ID" value="GGG06661.1"/>
    <property type="molecule type" value="Genomic_DNA"/>
</dbReference>
<keyword evidence="1" id="KW-0812">Transmembrane</keyword>
<dbReference type="InterPro" id="IPR014721">
    <property type="entry name" value="Ribsml_uS5_D2-typ_fold_subgr"/>
</dbReference>
<feature type="domain" description="PDZ" evidence="2">
    <location>
        <begin position="250"/>
        <end position="318"/>
    </location>
</feature>
<feature type="transmembrane region" description="Helical" evidence="1">
    <location>
        <begin position="158"/>
        <end position="178"/>
    </location>
</feature>
<feature type="transmembrane region" description="Helical" evidence="1">
    <location>
        <begin position="7"/>
        <end position="26"/>
    </location>
</feature>
<protein>
    <recommendedName>
        <fullName evidence="2">PDZ domain-containing protein</fullName>
    </recommendedName>
</protein>
<reference evidence="3" key="1">
    <citation type="journal article" date="2014" name="Int. J. Syst. Evol. Microbiol.">
        <title>Complete genome sequence of Corynebacterium casei LMG S-19264T (=DSM 44701T), isolated from a smear-ripened cheese.</title>
        <authorList>
            <consortium name="US DOE Joint Genome Institute (JGI-PGF)"/>
            <person name="Walter F."/>
            <person name="Albersmeier A."/>
            <person name="Kalinowski J."/>
            <person name="Ruckert C."/>
        </authorList>
    </citation>
    <scope>NUCLEOTIDE SEQUENCE</scope>
    <source>
        <strain evidence="3">CGMCC 1.12987</strain>
    </source>
</reference>
<dbReference type="SUPFAM" id="SSF54211">
    <property type="entry name" value="Ribosomal protein S5 domain 2-like"/>
    <property type="match status" value="1"/>
</dbReference>
<dbReference type="GO" id="GO:0004252">
    <property type="term" value="F:serine-type endopeptidase activity"/>
    <property type="evidence" value="ECO:0007669"/>
    <property type="project" value="InterPro"/>
</dbReference>
<dbReference type="AlphaFoldDB" id="A0A917FW90"/>
<gene>
    <name evidence="3" type="ORF">GCM10010916_24490</name>
</gene>
<dbReference type="GO" id="GO:0006508">
    <property type="term" value="P:proteolysis"/>
    <property type="evidence" value="ECO:0007669"/>
    <property type="project" value="InterPro"/>
</dbReference>
<name>A0A917FW90_9BACL</name>
<organism evidence="3 4">
    <name type="scientific">Paenibacillus abyssi</name>
    <dbReference type="NCBI Taxonomy" id="1340531"/>
    <lineage>
        <taxon>Bacteria</taxon>
        <taxon>Bacillati</taxon>
        <taxon>Bacillota</taxon>
        <taxon>Bacilli</taxon>
        <taxon>Bacillales</taxon>
        <taxon>Paenibacillaceae</taxon>
        <taxon>Paenibacillus</taxon>
    </lineage>
</organism>
<feature type="transmembrane region" description="Helical" evidence="1">
    <location>
        <begin position="101"/>
        <end position="119"/>
    </location>
</feature>
<dbReference type="Gene3D" id="2.30.42.10">
    <property type="match status" value="1"/>
</dbReference>
<dbReference type="PROSITE" id="PS50106">
    <property type="entry name" value="PDZ"/>
    <property type="match status" value="1"/>
</dbReference>
<evidence type="ECO:0000256" key="1">
    <source>
        <dbReference type="SAM" id="Phobius"/>
    </source>
</evidence>
<feature type="transmembrane region" description="Helical" evidence="1">
    <location>
        <begin position="125"/>
        <end position="146"/>
    </location>
</feature>
<keyword evidence="1" id="KW-1133">Transmembrane helix</keyword>
<dbReference type="SMART" id="SM00228">
    <property type="entry name" value="PDZ"/>
    <property type="match status" value="1"/>
</dbReference>
<dbReference type="InterPro" id="IPR008269">
    <property type="entry name" value="Lon_proteolytic"/>
</dbReference>
<dbReference type="InterPro" id="IPR036034">
    <property type="entry name" value="PDZ_sf"/>
</dbReference>
<sequence>MRRWQQMYVYGMAAAILLFVLGELIWLPDRFRFGPSLYLIDLLDSLIYLLLIPPMLWMVASIDGIIAARKETAAFMAEARGRGKFMKGLSKILYGDVLRRGLTLIVSGAAAAILIVMGASKELTLSLTVSFIVMMGCGWLLAIWDICAYEWRRRPRILPWRGLSGLLLSCAILWALFWPTSNLVTYPGVTVNMNRYAVVEGGVVKGEILGLLVFDRPAFPADWLYAKLFPHYVFRPIERLGMPIGSYESLVRNMKMEADELGSAVAFQAAGIGRGATSHGAMVLNVEVDGPAYGYLRPGDVIIELNGESVVSTLDLRDRMRPVQPGAYVQLKVLRAGAEQSLRIETVEHPDYPGRSAFGIQVMDDLILDLPRKVEFRSYFAHEGGPSHGAALALTLLDQLTPGGVTRGNRVFVTGTIQADGAVGRIGGLRQKAFTAARAGADVFFVPRGQEETARLGAPQLNIVPVGSLNDMLEWLADNPK</sequence>
<evidence type="ECO:0000313" key="4">
    <source>
        <dbReference type="Proteomes" id="UP000644756"/>
    </source>
</evidence>
<dbReference type="Gene3D" id="3.30.230.10">
    <property type="match status" value="1"/>
</dbReference>
<dbReference type="SUPFAM" id="SSF50156">
    <property type="entry name" value="PDZ domain-like"/>
    <property type="match status" value="1"/>
</dbReference>
<reference evidence="3" key="2">
    <citation type="submission" date="2020-09" db="EMBL/GenBank/DDBJ databases">
        <authorList>
            <person name="Sun Q."/>
            <person name="Zhou Y."/>
        </authorList>
    </citation>
    <scope>NUCLEOTIDE SEQUENCE</scope>
    <source>
        <strain evidence="3">CGMCC 1.12987</strain>
    </source>
</reference>
<dbReference type="Proteomes" id="UP000644756">
    <property type="component" value="Unassembled WGS sequence"/>
</dbReference>
<dbReference type="Pfam" id="PF13180">
    <property type="entry name" value="PDZ_2"/>
    <property type="match status" value="1"/>
</dbReference>